<accession>A0ABT9J143</accession>
<evidence type="ECO:0000256" key="1">
    <source>
        <dbReference type="ARBA" id="ARBA00006464"/>
    </source>
</evidence>
<dbReference type="PANTHER" id="PTHR30576">
    <property type="entry name" value="COLANIC BIOSYNTHESIS UDP-GLUCOSE LIPID CARRIER TRANSFERASE"/>
    <property type="match status" value="1"/>
</dbReference>
<comment type="caution">
    <text evidence="4">The sequence shown here is derived from an EMBL/GenBank/DDBJ whole genome shotgun (WGS) entry which is preliminary data.</text>
</comment>
<protein>
    <submittedName>
        <fullName evidence="4">Sugar transferase</fullName>
    </submittedName>
</protein>
<dbReference type="InterPro" id="IPR003362">
    <property type="entry name" value="Bact_transf"/>
</dbReference>
<proteinExistence type="inferred from homology"/>
<keyword evidence="5" id="KW-1185">Reference proteome</keyword>
<feature type="transmembrane region" description="Helical" evidence="2">
    <location>
        <begin position="41"/>
        <end position="62"/>
    </location>
</feature>
<dbReference type="PANTHER" id="PTHR30576:SF0">
    <property type="entry name" value="UNDECAPRENYL-PHOSPHATE N-ACETYLGALACTOSAMINYL 1-PHOSPHATE TRANSFERASE-RELATED"/>
    <property type="match status" value="1"/>
</dbReference>
<dbReference type="Proteomes" id="UP001231941">
    <property type="component" value="Unassembled WGS sequence"/>
</dbReference>
<evidence type="ECO:0000259" key="3">
    <source>
        <dbReference type="Pfam" id="PF02397"/>
    </source>
</evidence>
<dbReference type="EMBL" id="JAVAMP010000004">
    <property type="protein sequence ID" value="MDP5274724.1"/>
    <property type="molecule type" value="Genomic_DNA"/>
</dbReference>
<organism evidence="4 5">
    <name type="scientific">Chengkuizengella axinellae</name>
    <dbReference type="NCBI Taxonomy" id="3064388"/>
    <lineage>
        <taxon>Bacteria</taxon>
        <taxon>Bacillati</taxon>
        <taxon>Bacillota</taxon>
        <taxon>Bacilli</taxon>
        <taxon>Bacillales</taxon>
        <taxon>Paenibacillaceae</taxon>
        <taxon>Chengkuizengella</taxon>
    </lineage>
</organism>
<evidence type="ECO:0000313" key="4">
    <source>
        <dbReference type="EMBL" id="MDP5274724.1"/>
    </source>
</evidence>
<keyword evidence="2" id="KW-0472">Membrane</keyword>
<keyword evidence="2" id="KW-0812">Transmembrane</keyword>
<keyword evidence="4" id="KW-0808">Transferase</keyword>
<evidence type="ECO:0000256" key="2">
    <source>
        <dbReference type="SAM" id="Phobius"/>
    </source>
</evidence>
<sequence length="219" mass="25394">MIEKSIEYQPNHSDSLMTQKEFTHSKYKMVVFSFIKRTLDILLSVFGLLISAPIILVFAILIKLETSGPAFYIQDRVGRNGKHFKMIKLRSMRSDHGGILWTSKNDPRITLVGRFIRKRRIDEIPQFINVLKGDMSIIGPRPETPTFTKKFLKEVPNFTDRLQVKPGITGWAQVNGGYELTAKEKLSLDLHYINNRKLYFEFKIFYKTIFIIFSGIGSR</sequence>
<keyword evidence="2" id="KW-1133">Transmembrane helix</keyword>
<evidence type="ECO:0000313" key="5">
    <source>
        <dbReference type="Proteomes" id="UP001231941"/>
    </source>
</evidence>
<dbReference type="Pfam" id="PF02397">
    <property type="entry name" value="Bac_transf"/>
    <property type="match status" value="1"/>
</dbReference>
<feature type="domain" description="Bacterial sugar transferase" evidence="3">
    <location>
        <begin position="36"/>
        <end position="213"/>
    </location>
</feature>
<gene>
    <name evidence="4" type="ORF">Q5Y73_11440</name>
</gene>
<reference evidence="4 5" key="1">
    <citation type="submission" date="2023-08" db="EMBL/GenBank/DDBJ databases">
        <authorList>
            <person name="Park J.-S."/>
        </authorList>
    </citation>
    <scope>NUCLEOTIDE SEQUENCE [LARGE SCALE GENOMIC DNA]</scope>
    <source>
        <strain evidence="4 5">2205SS18-9</strain>
    </source>
</reference>
<dbReference type="GO" id="GO:0016740">
    <property type="term" value="F:transferase activity"/>
    <property type="evidence" value="ECO:0007669"/>
    <property type="project" value="UniProtKB-KW"/>
</dbReference>
<dbReference type="RefSeq" id="WP_305992029.1">
    <property type="nucleotide sequence ID" value="NZ_JAVAMP010000004.1"/>
</dbReference>
<name>A0ABT9J143_9BACL</name>
<comment type="similarity">
    <text evidence="1">Belongs to the bacterial sugar transferase family.</text>
</comment>